<comment type="caution">
    <text evidence="3">The sequence shown here is derived from an EMBL/GenBank/DDBJ whole genome shotgun (WGS) entry which is preliminary data.</text>
</comment>
<reference evidence="3" key="2">
    <citation type="journal article" date="2021" name="Genome Biol. Evol.">
        <title>Developing a high-quality reference genome for a parasitic bivalve with doubly uniparental inheritance (Bivalvia: Unionida).</title>
        <authorList>
            <person name="Smith C.H."/>
        </authorList>
    </citation>
    <scope>NUCLEOTIDE SEQUENCE</scope>
    <source>
        <strain evidence="3">CHS0354</strain>
        <tissue evidence="3">Mantle</tissue>
    </source>
</reference>
<sequence length="166" mass="19188">MASMQLTDGNPDIADLSDQNRPDKLAERFSELYDNEWTDCYQVLVDDIQRPEEESIQILLHIVQTSYHICLERSQEVTTTAKEILFAFAGRSDTEPDKALDALIQETLHTLKSFRTKNFKATPADIEKVPNKHHNKSCIAQEGFLNLWHIFLFKKANTRYSMIREG</sequence>
<protein>
    <recommendedName>
        <fullName evidence="2">Mitochondria-eating protein C-terminal domain-containing protein</fullName>
    </recommendedName>
</protein>
<gene>
    <name evidence="3" type="ORF">CHS0354_026306</name>
</gene>
<name>A0AAE0TC04_9BIVA</name>
<dbReference type="AlphaFoldDB" id="A0AAE0TC04"/>
<evidence type="ECO:0000256" key="1">
    <source>
        <dbReference type="SAM" id="MobiDB-lite"/>
    </source>
</evidence>
<dbReference type="InterPro" id="IPR031981">
    <property type="entry name" value="MIEAP_C"/>
</dbReference>
<organism evidence="3 4">
    <name type="scientific">Potamilus streckersoni</name>
    <dbReference type="NCBI Taxonomy" id="2493646"/>
    <lineage>
        <taxon>Eukaryota</taxon>
        <taxon>Metazoa</taxon>
        <taxon>Spiralia</taxon>
        <taxon>Lophotrochozoa</taxon>
        <taxon>Mollusca</taxon>
        <taxon>Bivalvia</taxon>
        <taxon>Autobranchia</taxon>
        <taxon>Heteroconchia</taxon>
        <taxon>Palaeoheterodonta</taxon>
        <taxon>Unionida</taxon>
        <taxon>Unionoidea</taxon>
        <taxon>Unionidae</taxon>
        <taxon>Ambleminae</taxon>
        <taxon>Lampsilini</taxon>
        <taxon>Potamilus</taxon>
    </lineage>
</organism>
<reference evidence="3" key="3">
    <citation type="submission" date="2023-05" db="EMBL/GenBank/DDBJ databases">
        <authorList>
            <person name="Smith C.H."/>
        </authorList>
    </citation>
    <scope>NUCLEOTIDE SEQUENCE</scope>
    <source>
        <strain evidence="3">CHS0354</strain>
        <tissue evidence="3">Mantle</tissue>
    </source>
</reference>
<dbReference type="Proteomes" id="UP001195483">
    <property type="component" value="Unassembled WGS sequence"/>
</dbReference>
<reference evidence="3" key="1">
    <citation type="journal article" date="2021" name="Genome Biol. Evol.">
        <title>A High-Quality Reference Genome for a Parasitic Bivalve with Doubly Uniparental Inheritance (Bivalvia: Unionida).</title>
        <authorList>
            <person name="Smith C.H."/>
        </authorList>
    </citation>
    <scope>NUCLEOTIDE SEQUENCE</scope>
    <source>
        <strain evidence="3">CHS0354</strain>
    </source>
</reference>
<feature type="region of interest" description="Disordered" evidence="1">
    <location>
        <begin position="1"/>
        <end position="20"/>
    </location>
</feature>
<proteinExistence type="predicted"/>
<dbReference type="Pfam" id="PF16026">
    <property type="entry name" value="MIEAP"/>
    <property type="match status" value="1"/>
</dbReference>
<evidence type="ECO:0000259" key="2">
    <source>
        <dbReference type="Pfam" id="PF16026"/>
    </source>
</evidence>
<feature type="domain" description="Mitochondria-eating protein C-terminal" evidence="2">
    <location>
        <begin position="21"/>
        <end position="112"/>
    </location>
</feature>
<evidence type="ECO:0000313" key="4">
    <source>
        <dbReference type="Proteomes" id="UP001195483"/>
    </source>
</evidence>
<accession>A0AAE0TC04</accession>
<keyword evidence="4" id="KW-1185">Reference proteome</keyword>
<evidence type="ECO:0000313" key="3">
    <source>
        <dbReference type="EMBL" id="KAK3607099.1"/>
    </source>
</evidence>
<dbReference type="EMBL" id="JAEAOA010001574">
    <property type="protein sequence ID" value="KAK3607099.1"/>
    <property type="molecule type" value="Genomic_DNA"/>
</dbReference>